<sequence length="84" mass="8947">MTTIELARHEAATALVILINNLIDRPQPAVTPALADTAVDAQAELARLVTQAALRQAAEDVLLEHLANPPSTPGFDEVTMKQPP</sequence>
<comment type="caution">
    <text evidence="1">The sequence shown here is derived from an EMBL/GenBank/DDBJ whole genome shotgun (WGS) entry which is preliminary data.</text>
</comment>
<reference evidence="1" key="1">
    <citation type="journal article" date="2015" name="Nature">
        <title>Complex archaea that bridge the gap between prokaryotes and eukaryotes.</title>
        <authorList>
            <person name="Spang A."/>
            <person name="Saw J.H."/>
            <person name="Jorgensen S.L."/>
            <person name="Zaremba-Niedzwiedzka K."/>
            <person name="Martijn J."/>
            <person name="Lind A.E."/>
            <person name="van Eijk R."/>
            <person name="Schleper C."/>
            <person name="Guy L."/>
            <person name="Ettema T.J."/>
        </authorList>
    </citation>
    <scope>NUCLEOTIDE SEQUENCE</scope>
</reference>
<organism evidence="1">
    <name type="scientific">marine sediment metagenome</name>
    <dbReference type="NCBI Taxonomy" id="412755"/>
    <lineage>
        <taxon>unclassified sequences</taxon>
        <taxon>metagenomes</taxon>
        <taxon>ecological metagenomes</taxon>
    </lineage>
</organism>
<accession>A0A0F9FIB4</accession>
<dbReference type="EMBL" id="LAZR01021197">
    <property type="protein sequence ID" value="KKL86149.1"/>
    <property type="molecule type" value="Genomic_DNA"/>
</dbReference>
<dbReference type="AlphaFoldDB" id="A0A0F9FIB4"/>
<evidence type="ECO:0000313" key="1">
    <source>
        <dbReference type="EMBL" id="KKL86149.1"/>
    </source>
</evidence>
<proteinExistence type="predicted"/>
<protein>
    <submittedName>
        <fullName evidence="1">Uncharacterized protein</fullName>
    </submittedName>
</protein>
<gene>
    <name evidence="1" type="ORF">LCGC14_1947670</name>
</gene>
<name>A0A0F9FIB4_9ZZZZ</name>